<feature type="transmembrane region" description="Helical" evidence="1">
    <location>
        <begin position="45"/>
        <end position="70"/>
    </location>
</feature>
<keyword evidence="1" id="KW-0812">Transmembrane</keyword>
<dbReference type="KEGG" id="gvi:glr3795"/>
<evidence type="ECO:0000313" key="2">
    <source>
        <dbReference type="EMBL" id="BAC91736.1"/>
    </source>
</evidence>
<proteinExistence type="predicted"/>
<dbReference type="EnsemblBacteria" id="BAC91736">
    <property type="protein sequence ID" value="BAC91736"/>
    <property type="gene ID" value="BAC91736"/>
</dbReference>
<evidence type="ECO:0000313" key="3">
    <source>
        <dbReference type="Proteomes" id="UP000000557"/>
    </source>
</evidence>
<dbReference type="HOGENOM" id="CLU_1487059_0_0_3"/>
<gene>
    <name evidence="2" type="ordered locus">glr3795</name>
</gene>
<reference evidence="2 3" key="2">
    <citation type="journal article" date="2003" name="DNA Res.">
        <title>Complete genome structure of Gloeobacter violaceus PCC 7421, a cyanobacterium that lacks thylakoids (supplement).</title>
        <authorList>
            <person name="Nakamura Y."/>
            <person name="Kaneko T."/>
            <person name="Sato S."/>
            <person name="Mimuro M."/>
            <person name="Miyashita H."/>
            <person name="Tsuchiya T."/>
            <person name="Sasamoto S."/>
            <person name="Watanabe A."/>
            <person name="Kawashima K."/>
            <person name="Kishida Y."/>
            <person name="Kiyokawa C."/>
            <person name="Kohara M."/>
            <person name="Matsumoto M."/>
            <person name="Matsuno A."/>
            <person name="Nakazaki N."/>
            <person name="Shimpo S."/>
            <person name="Takeuchi C."/>
            <person name="Yamada M."/>
            <person name="Tabata S."/>
        </authorList>
    </citation>
    <scope>NUCLEOTIDE SEQUENCE [LARGE SCALE GENOMIC DNA]</scope>
    <source>
        <strain evidence="3">ATCC 29082 / PCC 7421</strain>
    </source>
</reference>
<dbReference type="Proteomes" id="UP000000557">
    <property type="component" value="Chromosome"/>
</dbReference>
<dbReference type="InParanoid" id="Q7NET3"/>
<dbReference type="STRING" id="251221.gene:10761312"/>
<dbReference type="EMBL" id="BA000045">
    <property type="protein sequence ID" value="BAC91736.1"/>
    <property type="molecule type" value="Genomic_DNA"/>
</dbReference>
<organism evidence="2 3">
    <name type="scientific">Gloeobacter violaceus (strain ATCC 29082 / PCC 7421)</name>
    <dbReference type="NCBI Taxonomy" id="251221"/>
    <lineage>
        <taxon>Bacteria</taxon>
        <taxon>Bacillati</taxon>
        <taxon>Cyanobacteriota</taxon>
        <taxon>Cyanophyceae</taxon>
        <taxon>Gloeobacterales</taxon>
        <taxon>Gloeobacteraceae</taxon>
        <taxon>Gloeobacter</taxon>
    </lineage>
</organism>
<sequence length="181" mass="18223">MDLIGTSLPLVLLGIALAALAGTALGAYAGASIRTLTRAASTPVAAGIGVGSALVATVGTGFLVAALFWLRLGNLPVGWLAAGVAFGLVVALVTVDWAGAALAAAFVGTYTAVAVGGLVAFSYLGPFLRFIPPFVTNLLLSTLISLVGLALLLIVGFTAALLVRLLNQYVLTEPTQSRIDT</sequence>
<feature type="transmembrane region" description="Helical" evidence="1">
    <location>
        <begin position="77"/>
        <end position="95"/>
    </location>
</feature>
<feature type="transmembrane region" description="Helical" evidence="1">
    <location>
        <begin position="137"/>
        <end position="163"/>
    </location>
</feature>
<name>Q7NET3_GLOVI</name>
<evidence type="ECO:0000256" key="1">
    <source>
        <dbReference type="SAM" id="Phobius"/>
    </source>
</evidence>
<dbReference type="RefSeq" id="WP_011143784.1">
    <property type="nucleotide sequence ID" value="NC_005125.1"/>
</dbReference>
<keyword evidence="1" id="KW-0472">Membrane</keyword>
<protein>
    <submittedName>
        <fullName evidence="2">Glr3795 protein</fullName>
    </submittedName>
</protein>
<keyword evidence="1" id="KW-1133">Transmembrane helix</keyword>
<dbReference type="AlphaFoldDB" id="Q7NET3"/>
<feature type="transmembrane region" description="Helical" evidence="1">
    <location>
        <begin position="101"/>
        <end position="125"/>
    </location>
</feature>
<reference evidence="2 3" key="1">
    <citation type="journal article" date="2003" name="DNA Res.">
        <title>Complete genome structure of Gloeobacter violaceus PCC 7421, a cyanobacterium that lacks thylakoids.</title>
        <authorList>
            <person name="Nakamura Y."/>
            <person name="Kaneko T."/>
            <person name="Sato S."/>
            <person name="Mimuro M."/>
            <person name="Miyashita H."/>
            <person name="Tsuchiya T."/>
            <person name="Sasamoto S."/>
            <person name="Watanabe A."/>
            <person name="Kawashima K."/>
            <person name="Kishida Y."/>
            <person name="Kiyokawa C."/>
            <person name="Kohara M."/>
            <person name="Matsumoto M."/>
            <person name="Matsuno A."/>
            <person name="Nakazaki N."/>
            <person name="Shimpo S."/>
            <person name="Takeuchi C."/>
            <person name="Yamada M."/>
            <person name="Tabata S."/>
        </authorList>
    </citation>
    <scope>NUCLEOTIDE SEQUENCE [LARGE SCALE GENOMIC DNA]</scope>
    <source>
        <strain evidence="3">ATCC 29082 / PCC 7421</strain>
    </source>
</reference>
<accession>Q7NET3</accession>
<keyword evidence="3" id="KW-1185">Reference proteome</keyword>